<organism evidence="1 2">
    <name type="scientific">Castanea mollissima</name>
    <name type="common">Chinese chestnut</name>
    <dbReference type="NCBI Taxonomy" id="60419"/>
    <lineage>
        <taxon>Eukaryota</taxon>
        <taxon>Viridiplantae</taxon>
        <taxon>Streptophyta</taxon>
        <taxon>Embryophyta</taxon>
        <taxon>Tracheophyta</taxon>
        <taxon>Spermatophyta</taxon>
        <taxon>Magnoliopsida</taxon>
        <taxon>eudicotyledons</taxon>
        <taxon>Gunneridae</taxon>
        <taxon>Pentapetalae</taxon>
        <taxon>rosids</taxon>
        <taxon>fabids</taxon>
        <taxon>Fagales</taxon>
        <taxon>Fagaceae</taxon>
        <taxon>Castanea</taxon>
    </lineage>
</organism>
<evidence type="ECO:0000313" key="1">
    <source>
        <dbReference type="EMBL" id="KAF3951640.1"/>
    </source>
</evidence>
<reference evidence="1" key="1">
    <citation type="submission" date="2020-03" db="EMBL/GenBank/DDBJ databases">
        <title>Castanea mollissima Vanexum genome sequencing.</title>
        <authorList>
            <person name="Staton M."/>
        </authorList>
    </citation>
    <scope>NUCLEOTIDE SEQUENCE</scope>
    <source>
        <tissue evidence="1">Leaf</tissue>
    </source>
</reference>
<dbReference type="OrthoDB" id="10394260at2759"/>
<protein>
    <submittedName>
        <fullName evidence="1">Uncharacterized protein</fullName>
    </submittedName>
</protein>
<keyword evidence="2" id="KW-1185">Reference proteome</keyword>
<dbReference type="EMBL" id="JRKL02004851">
    <property type="protein sequence ID" value="KAF3951640.1"/>
    <property type="molecule type" value="Genomic_DNA"/>
</dbReference>
<accession>A0A8J4VE48</accession>
<dbReference type="Proteomes" id="UP000737018">
    <property type="component" value="Unassembled WGS sequence"/>
</dbReference>
<dbReference type="AlphaFoldDB" id="A0A8J4VE48"/>
<name>A0A8J4VE48_9ROSI</name>
<gene>
    <name evidence="1" type="ORF">CMV_022730</name>
</gene>
<proteinExistence type="predicted"/>
<sequence>MTMLSDLVVGQDQSSPSMMQKSLHVIQLSEISSQLGEITIALKALNRGPVDTDKLYAVVMATEAFDEQMLATTCDYLVYDELAGRFFRAKNAKL</sequence>
<comment type="caution">
    <text evidence="1">The sequence shown here is derived from an EMBL/GenBank/DDBJ whole genome shotgun (WGS) entry which is preliminary data.</text>
</comment>
<evidence type="ECO:0000313" key="2">
    <source>
        <dbReference type="Proteomes" id="UP000737018"/>
    </source>
</evidence>